<dbReference type="InterPro" id="IPR046342">
    <property type="entry name" value="CBS_dom_sf"/>
</dbReference>
<sequence length="623" mass="69128">MDIELVEIRDFLSQHPPFNSLPSAMLDQLPKRLIVRYLRRGSAFPPNDEPAPQCYIVRRGAIELRDAQGELSNKLAEGDCTLALCQSDAVNQSALTGITSEDTLLYLLPCHELERLRTLSPTFAAHFDQSVSERLRQALAQIKTSHSNTDLMTVKVRDLMSPRLIDTHPDTTIADAARLMRDGRCSSLVIKDKANEQLAGLITVRDLRDRCLAADLSPQRPVRDMMTINLHTTTADTPAFEALLTMSRLNVHHLPVLHDNQVIGVISTSDLVRFQSTNAVYLVSDIHKAEQLDTLVAISRQLPALQIHLMSAGATGDQVGQAMTAVSDAISQRLIQLAELTLGTPPVPYCWLVGGSQARREQTIHSDQDNALLIDDGATPECAEYFTAFAQFITTGLNACGYVFCPGDVMASNPEWRQPRLVWRRYFTDWIERPQPQALLNASVFFDLRSLHDPAQLFLSLQREILHSTQTNRLFIAYLAANAIKHRPPLGFFRNFVLIHGGEHDHTFDLKLSGIVPIIDMARVYALSAGIPEVNTLERLRAVAGSQALSHNGAANLIDAMELISTLRVRHQTECLRNGQPVNNFLSPDALSPLERGHLKDAFALIATLQEALGQRYQAGKFG</sequence>
<gene>
    <name evidence="4" type="ORF">HUK38_11610</name>
</gene>
<evidence type="ECO:0000256" key="1">
    <source>
        <dbReference type="ARBA" id="ARBA00023122"/>
    </source>
</evidence>
<feature type="domain" description="CBS" evidence="3">
    <location>
        <begin position="225"/>
        <end position="282"/>
    </location>
</feature>
<dbReference type="InterPro" id="IPR051257">
    <property type="entry name" value="Diverse_CBS-Domain"/>
</dbReference>
<dbReference type="Pfam" id="PF03445">
    <property type="entry name" value="DUF294"/>
    <property type="match status" value="1"/>
</dbReference>
<keyword evidence="5" id="KW-1185">Reference proteome</keyword>
<accession>A0A839HJ46</accession>
<reference evidence="4 5" key="1">
    <citation type="journal article" date="2020" name="Arch. Microbiol.">
        <title>The genome sequence of the giant phototrophic gammaproteobacterium Thiospirillum jenense gives insight into its physiological properties and phylogenetic relationships.</title>
        <authorList>
            <person name="Imhoff J.F."/>
            <person name="Meyer T.E."/>
            <person name="Kyndt J.A."/>
        </authorList>
    </citation>
    <scope>NUCLEOTIDE SEQUENCE [LARGE SCALE GENOMIC DNA]</scope>
    <source>
        <strain evidence="4 5">DSM 216</strain>
    </source>
</reference>
<evidence type="ECO:0000313" key="5">
    <source>
        <dbReference type="Proteomes" id="UP000548632"/>
    </source>
</evidence>
<dbReference type="Pfam" id="PF10335">
    <property type="entry name" value="DUF294_C"/>
    <property type="match status" value="1"/>
</dbReference>
<dbReference type="GO" id="GO:0008773">
    <property type="term" value="F:[protein-PII] uridylyltransferase activity"/>
    <property type="evidence" value="ECO:0007669"/>
    <property type="project" value="InterPro"/>
</dbReference>
<dbReference type="AlphaFoldDB" id="A0A839HJ46"/>
<dbReference type="SUPFAM" id="SSF54631">
    <property type="entry name" value="CBS-domain pair"/>
    <property type="match status" value="1"/>
</dbReference>
<dbReference type="SMART" id="SM00116">
    <property type="entry name" value="CBS"/>
    <property type="match status" value="2"/>
</dbReference>
<dbReference type="InterPro" id="IPR018490">
    <property type="entry name" value="cNMP-bd_dom_sf"/>
</dbReference>
<organism evidence="4 5">
    <name type="scientific">Thiospirillum jenense</name>
    <dbReference type="NCBI Taxonomy" id="1653858"/>
    <lineage>
        <taxon>Bacteria</taxon>
        <taxon>Pseudomonadati</taxon>
        <taxon>Pseudomonadota</taxon>
        <taxon>Gammaproteobacteria</taxon>
        <taxon>Chromatiales</taxon>
        <taxon>Chromatiaceae</taxon>
        <taxon>Thiospirillum</taxon>
    </lineage>
</organism>
<dbReference type="InterPro" id="IPR018821">
    <property type="entry name" value="DUF294_put_nucleoTrafse_sb-bd"/>
</dbReference>
<dbReference type="Gene3D" id="3.10.580.10">
    <property type="entry name" value="CBS-domain"/>
    <property type="match status" value="1"/>
</dbReference>
<dbReference type="Proteomes" id="UP000548632">
    <property type="component" value="Unassembled WGS sequence"/>
</dbReference>
<name>A0A839HJ46_9GAMM</name>
<dbReference type="Gene3D" id="2.60.120.10">
    <property type="entry name" value="Jelly Rolls"/>
    <property type="match status" value="1"/>
</dbReference>
<dbReference type="CDD" id="cd05401">
    <property type="entry name" value="NT_GlnE_GlnD_like"/>
    <property type="match status" value="1"/>
</dbReference>
<dbReference type="RefSeq" id="WP_182584497.1">
    <property type="nucleotide sequence ID" value="NZ_JABVCQ010000028.1"/>
</dbReference>
<evidence type="ECO:0000259" key="3">
    <source>
        <dbReference type="PROSITE" id="PS51371"/>
    </source>
</evidence>
<proteinExistence type="predicted"/>
<dbReference type="PANTHER" id="PTHR43080">
    <property type="entry name" value="CBS DOMAIN-CONTAINING PROTEIN CBSX3, MITOCHONDRIAL"/>
    <property type="match status" value="1"/>
</dbReference>
<dbReference type="InterPro" id="IPR000644">
    <property type="entry name" value="CBS_dom"/>
</dbReference>
<dbReference type="InterPro" id="IPR014710">
    <property type="entry name" value="RmlC-like_jellyroll"/>
</dbReference>
<dbReference type="EMBL" id="JABVCQ010000028">
    <property type="protein sequence ID" value="MBB1126868.1"/>
    <property type="molecule type" value="Genomic_DNA"/>
</dbReference>
<protein>
    <submittedName>
        <fullName evidence="4">Cyclic nucleotide-binding/CBS domain-containing protein</fullName>
    </submittedName>
</protein>
<keyword evidence="1 2" id="KW-0129">CBS domain</keyword>
<comment type="caution">
    <text evidence="4">The sequence shown here is derived from an EMBL/GenBank/DDBJ whole genome shotgun (WGS) entry which is preliminary data.</text>
</comment>
<evidence type="ECO:0000256" key="2">
    <source>
        <dbReference type="PROSITE-ProRule" id="PRU00703"/>
    </source>
</evidence>
<dbReference type="InterPro" id="IPR005105">
    <property type="entry name" value="GlnD_Uridyltrans_N"/>
</dbReference>
<dbReference type="PROSITE" id="PS51371">
    <property type="entry name" value="CBS"/>
    <property type="match status" value="2"/>
</dbReference>
<evidence type="ECO:0000313" key="4">
    <source>
        <dbReference type="EMBL" id="MBB1126868.1"/>
    </source>
</evidence>
<feature type="domain" description="CBS" evidence="3">
    <location>
        <begin position="160"/>
        <end position="222"/>
    </location>
</feature>
<dbReference type="SUPFAM" id="SSF51206">
    <property type="entry name" value="cAMP-binding domain-like"/>
    <property type="match status" value="1"/>
</dbReference>
<dbReference type="Pfam" id="PF00571">
    <property type="entry name" value="CBS"/>
    <property type="match status" value="2"/>
</dbReference>
<dbReference type="CDD" id="cd04587">
    <property type="entry name" value="CBS_pair_CAP-ED_NT_Pol-beta-like_DUF294_assoc"/>
    <property type="match status" value="1"/>
</dbReference>
<dbReference type="PANTHER" id="PTHR43080:SF2">
    <property type="entry name" value="CBS DOMAIN-CONTAINING PROTEIN"/>
    <property type="match status" value="1"/>
</dbReference>